<dbReference type="EMBL" id="JAHGAV010000046">
    <property type="protein sequence ID" value="KAG6935285.1"/>
    <property type="molecule type" value="Genomic_DNA"/>
</dbReference>
<organism evidence="2 3">
    <name type="scientific">Chelydra serpentina</name>
    <name type="common">Snapping turtle</name>
    <name type="synonym">Testudo serpentina</name>
    <dbReference type="NCBI Taxonomy" id="8475"/>
    <lineage>
        <taxon>Eukaryota</taxon>
        <taxon>Metazoa</taxon>
        <taxon>Chordata</taxon>
        <taxon>Craniata</taxon>
        <taxon>Vertebrata</taxon>
        <taxon>Euteleostomi</taxon>
        <taxon>Archelosauria</taxon>
        <taxon>Testudinata</taxon>
        <taxon>Testudines</taxon>
        <taxon>Cryptodira</taxon>
        <taxon>Durocryptodira</taxon>
        <taxon>Americhelydia</taxon>
        <taxon>Chelydroidea</taxon>
        <taxon>Chelydridae</taxon>
        <taxon>Chelydra</taxon>
    </lineage>
</organism>
<dbReference type="AlphaFoldDB" id="A0A8T1T3E0"/>
<sequence>MDIQFVDGSCYYHQGKPCTGYASLQISINKILQGMVIPHLAQAAEVVAIAATLEAASPETDLLICSDSDWAVHVLTNWMLAWVK</sequence>
<dbReference type="InterPro" id="IPR002156">
    <property type="entry name" value="RNaseH_domain"/>
</dbReference>
<comment type="caution">
    <text evidence="2">The sequence shown here is derived from an EMBL/GenBank/DDBJ whole genome shotgun (WGS) entry which is preliminary data.</text>
</comment>
<evidence type="ECO:0000259" key="1">
    <source>
        <dbReference type="PROSITE" id="PS50879"/>
    </source>
</evidence>
<evidence type="ECO:0000313" key="3">
    <source>
        <dbReference type="Proteomes" id="UP000765507"/>
    </source>
</evidence>
<accession>A0A8T1T3E0</accession>
<keyword evidence="3" id="KW-1185">Reference proteome</keyword>
<dbReference type="Proteomes" id="UP000765507">
    <property type="component" value="Unassembled WGS sequence"/>
</dbReference>
<name>A0A8T1T3E0_CHESE</name>
<dbReference type="PROSITE" id="PS50879">
    <property type="entry name" value="RNASE_H_1"/>
    <property type="match status" value="1"/>
</dbReference>
<dbReference type="InterPro" id="IPR036397">
    <property type="entry name" value="RNaseH_sf"/>
</dbReference>
<evidence type="ECO:0000313" key="2">
    <source>
        <dbReference type="EMBL" id="KAG6935285.1"/>
    </source>
</evidence>
<dbReference type="GO" id="GO:0004523">
    <property type="term" value="F:RNA-DNA hybrid ribonuclease activity"/>
    <property type="evidence" value="ECO:0007669"/>
    <property type="project" value="InterPro"/>
</dbReference>
<dbReference type="GO" id="GO:0003676">
    <property type="term" value="F:nucleic acid binding"/>
    <property type="evidence" value="ECO:0007669"/>
    <property type="project" value="InterPro"/>
</dbReference>
<dbReference type="Gene3D" id="3.30.420.10">
    <property type="entry name" value="Ribonuclease H-like superfamily/Ribonuclease H"/>
    <property type="match status" value="1"/>
</dbReference>
<dbReference type="InterPro" id="IPR012337">
    <property type="entry name" value="RNaseH-like_sf"/>
</dbReference>
<protein>
    <recommendedName>
        <fullName evidence="1">RNase H type-1 domain-containing protein</fullName>
    </recommendedName>
</protein>
<proteinExistence type="predicted"/>
<gene>
    <name evidence="2" type="ORF">G0U57_015337</name>
</gene>
<reference evidence="2 3" key="1">
    <citation type="journal article" date="2020" name="G3 (Bethesda)">
        <title>Draft Genome of the Common Snapping Turtle, Chelydra serpentina, a Model for Phenotypic Plasticity in Reptiles.</title>
        <authorList>
            <person name="Das D."/>
            <person name="Singh S.K."/>
            <person name="Bierstedt J."/>
            <person name="Erickson A."/>
            <person name="Galli G.L.J."/>
            <person name="Crossley D.A. 2nd"/>
            <person name="Rhen T."/>
        </authorList>
    </citation>
    <scope>NUCLEOTIDE SEQUENCE [LARGE SCALE GENOMIC DNA]</scope>
    <source>
        <strain evidence="2">KW</strain>
    </source>
</reference>
<feature type="domain" description="RNase H type-1" evidence="1">
    <location>
        <begin position="1"/>
        <end position="84"/>
    </location>
</feature>
<dbReference type="Pfam" id="PF00075">
    <property type="entry name" value="RNase_H"/>
    <property type="match status" value="1"/>
</dbReference>
<dbReference type="SUPFAM" id="SSF53098">
    <property type="entry name" value="Ribonuclease H-like"/>
    <property type="match status" value="1"/>
</dbReference>